<feature type="domain" description="Resolvase/invertase-type recombinase catalytic" evidence="7">
    <location>
        <begin position="1"/>
        <end position="139"/>
    </location>
</feature>
<evidence type="ECO:0000256" key="1">
    <source>
        <dbReference type="ARBA" id="ARBA00009913"/>
    </source>
</evidence>
<evidence type="ECO:0000259" key="7">
    <source>
        <dbReference type="PROSITE" id="PS51736"/>
    </source>
</evidence>
<keyword evidence="2" id="KW-0229">DNA integration</keyword>
<keyword evidence="4" id="KW-0233">DNA recombination</keyword>
<sequence>MLVGYARVSTDKQVLDRQLDALKAYGVDERLIYQETGSGAKRYRPELKRMLDELNEGDTVVVAEMTRISRSTRDMLNIIDLIREKGCNIKSLNESWLDTTDDNPSATMMVTVLSAMAQFERDTIRVRTLDGLKAANARGRHGGRPSVREAHADAVVRMRGEGKTIPEIVEAEGISRATVYRILRDAEEETGKRE</sequence>
<dbReference type="GO" id="GO:0015074">
    <property type="term" value="P:DNA integration"/>
    <property type="evidence" value="ECO:0007669"/>
    <property type="project" value="UniProtKB-KW"/>
</dbReference>
<evidence type="ECO:0000256" key="4">
    <source>
        <dbReference type="ARBA" id="ARBA00023172"/>
    </source>
</evidence>
<evidence type="ECO:0000313" key="9">
    <source>
        <dbReference type="Proteomes" id="UP000002026"/>
    </source>
</evidence>
<feature type="active site" description="O-(5'-phospho-DNA)-serine intermediate" evidence="5 6">
    <location>
        <position position="9"/>
    </location>
</feature>
<accession>C7N818</accession>
<evidence type="ECO:0000256" key="3">
    <source>
        <dbReference type="ARBA" id="ARBA00023125"/>
    </source>
</evidence>
<dbReference type="PROSITE" id="PS00398">
    <property type="entry name" value="RECOMBINASES_2"/>
    <property type="match status" value="1"/>
</dbReference>
<dbReference type="AlphaFoldDB" id="C7N818"/>
<dbReference type="PROSITE" id="PS51736">
    <property type="entry name" value="RECOMBINASES_3"/>
    <property type="match status" value="1"/>
</dbReference>
<dbReference type="GO" id="GO:0003677">
    <property type="term" value="F:DNA binding"/>
    <property type="evidence" value="ECO:0007669"/>
    <property type="project" value="UniProtKB-KW"/>
</dbReference>
<dbReference type="KEGG" id="shi:Shel_20410"/>
<gene>
    <name evidence="8" type="ordered locus">Shel_20410</name>
</gene>
<dbReference type="STRING" id="471855.Shel_20410"/>
<dbReference type="Proteomes" id="UP000002026">
    <property type="component" value="Chromosome"/>
</dbReference>
<proteinExistence type="inferred from homology"/>
<dbReference type="InterPro" id="IPR036162">
    <property type="entry name" value="Resolvase-like_N_sf"/>
</dbReference>
<name>C7N818_SLAHD</name>
<organism evidence="8 9">
    <name type="scientific">Slackia heliotrinireducens (strain ATCC 29202 / DSM 20476 / NCTC 11029 / RHS 1)</name>
    <name type="common">Peptococcus heliotrinreducens</name>
    <dbReference type="NCBI Taxonomy" id="471855"/>
    <lineage>
        <taxon>Bacteria</taxon>
        <taxon>Bacillati</taxon>
        <taxon>Actinomycetota</taxon>
        <taxon>Coriobacteriia</taxon>
        <taxon>Eggerthellales</taxon>
        <taxon>Eggerthellaceae</taxon>
        <taxon>Slackia</taxon>
    </lineage>
</organism>
<dbReference type="CDD" id="cd03768">
    <property type="entry name" value="SR_ResInv"/>
    <property type="match status" value="1"/>
</dbReference>
<dbReference type="GO" id="GO:0000150">
    <property type="term" value="F:DNA strand exchange activity"/>
    <property type="evidence" value="ECO:0007669"/>
    <property type="project" value="InterPro"/>
</dbReference>
<dbReference type="InterPro" id="IPR050639">
    <property type="entry name" value="SSR_resolvase"/>
</dbReference>
<reference evidence="8 9" key="1">
    <citation type="journal article" date="2009" name="Stand. Genomic Sci.">
        <title>Complete genome sequence of Slackia heliotrinireducens type strain (RHS 1).</title>
        <authorList>
            <person name="Pukall R."/>
            <person name="Lapidus A."/>
            <person name="Nolan M."/>
            <person name="Copeland A."/>
            <person name="Glavina Del Rio T."/>
            <person name="Lucas S."/>
            <person name="Chen F."/>
            <person name="Tice H."/>
            <person name="Cheng J.F."/>
            <person name="Chertkov O."/>
            <person name="Bruce D."/>
            <person name="Goodwin L."/>
            <person name="Kuske C."/>
            <person name="Brettin T."/>
            <person name="Detter J.C."/>
            <person name="Han C."/>
            <person name="Pitluck S."/>
            <person name="Pati A."/>
            <person name="Mavrommatis K."/>
            <person name="Ivanova N."/>
            <person name="Ovchinnikova G."/>
            <person name="Chen A."/>
            <person name="Palaniappan K."/>
            <person name="Schneider S."/>
            <person name="Rohde M."/>
            <person name="Chain P."/>
            <person name="D'haeseleer P."/>
            <person name="Goker M."/>
            <person name="Bristow J."/>
            <person name="Eisen J.A."/>
            <person name="Markowitz V."/>
            <person name="Kyrpides N.C."/>
            <person name="Klenk H.P."/>
            <person name="Hugenholtz P."/>
        </authorList>
    </citation>
    <scope>NUCLEOTIDE SEQUENCE [LARGE SCALE GENOMIC DNA]</scope>
    <source>
        <strain evidence="9">ATCC 29202 / DSM 20476 / NCTC 11029 / RHS 1</strain>
    </source>
</reference>
<evidence type="ECO:0000313" key="8">
    <source>
        <dbReference type="EMBL" id="ACV23053.1"/>
    </source>
</evidence>
<dbReference type="PROSITE" id="PS00397">
    <property type="entry name" value="RECOMBINASES_1"/>
    <property type="match status" value="1"/>
</dbReference>
<dbReference type="SUPFAM" id="SSF53041">
    <property type="entry name" value="Resolvase-like"/>
    <property type="match status" value="1"/>
</dbReference>
<dbReference type="SMART" id="SM00857">
    <property type="entry name" value="Resolvase"/>
    <property type="match status" value="1"/>
</dbReference>
<dbReference type="PANTHER" id="PTHR30461:SF2">
    <property type="entry name" value="SERINE RECOMBINASE PINE-RELATED"/>
    <property type="match status" value="1"/>
</dbReference>
<dbReference type="Pfam" id="PF02796">
    <property type="entry name" value="HTH_7"/>
    <property type="match status" value="1"/>
</dbReference>
<keyword evidence="9" id="KW-1185">Reference proteome</keyword>
<dbReference type="InterPro" id="IPR006120">
    <property type="entry name" value="Resolvase_HTH_dom"/>
</dbReference>
<dbReference type="EMBL" id="CP001684">
    <property type="protein sequence ID" value="ACV23053.1"/>
    <property type="molecule type" value="Genomic_DNA"/>
</dbReference>
<dbReference type="InterPro" id="IPR006118">
    <property type="entry name" value="Recombinase_CS"/>
</dbReference>
<evidence type="ECO:0000256" key="6">
    <source>
        <dbReference type="PROSITE-ProRule" id="PRU10137"/>
    </source>
</evidence>
<dbReference type="HOGENOM" id="CLU_010686_8_1_11"/>
<dbReference type="InterPro" id="IPR006119">
    <property type="entry name" value="Resolv_N"/>
</dbReference>
<evidence type="ECO:0000256" key="5">
    <source>
        <dbReference type="PIRSR" id="PIRSR606118-50"/>
    </source>
</evidence>
<dbReference type="Pfam" id="PF00239">
    <property type="entry name" value="Resolvase"/>
    <property type="match status" value="1"/>
</dbReference>
<dbReference type="Gene3D" id="3.40.50.1390">
    <property type="entry name" value="Resolvase, N-terminal catalytic domain"/>
    <property type="match status" value="1"/>
</dbReference>
<keyword evidence="3" id="KW-0238">DNA-binding</keyword>
<protein>
    <submittedName>
        <fullName evidence="8">Site-specific recombinase, DNA invertase Pin</fullName>
    </submittedName>
</protein>
<dbReference type="Gene3D" id="1.10.10.60">
    <property type="entry name" value="Homeodomain-like"/>
    <property type="match status" value="1"/>
</dbReference>
<evidence type="ECO:0000256" key="2">
    <source>
        <dbReference type="ARBA" id="ARBA00022908"/>
    </source>
</evidence>
<comment type="similarity">
    <text evidence="1">Belongs to the site-specific recombinase resolvase family.</text>
</comment>
<dbReference type="PANTHER" id="PTHR30461">
    <property type="entry name" value="DNA-INVERTASE FROM LAMBDOID PROPHAGE"/>
    <property type="match status" value="1"/>
</dbReference>
<dbReference type="eggNOG" id="COG1961">
    <property type="taxonomic scope" value="Bacteria"/>
</dbReference>